<dbReference type="WBParaSite" id="OFLC_0000942201-mRNA-1">
    <property type="protein sequence ID" value="OFLC_0000942201-mRNA-1"/>
    <property type="gene ID" value="OFLC_0000942201"/>
</dbReference>
<organism evidence="3">
    <name type="scientific">Onchocerca flexuosa</name>
    <dbReference type="NCBI Taxonomy" id="387005"/>
    <lineage>
        <taxon>Eukaryota</taxon>
        <taxon>Metazoa</taxon>
        <taxon>Ecdysozoa</taxon>
        <taxon>Nematoda</taxon>
        <taxon>Chromadorea</taxon>
        <taxon>Rhabditida</taxon>
        <taxon>Spirurina</taxon>
        <taxon>Spiruromorpha</taxon>
        <taxon>Filarioidea</taxon>
        <taxon>Onchocercidae</taxon>
        <taxon>Onchocerca</taxon>
    </lineage>
</organism>
<protein>
    <submittedName>
        <fullName evidence="1 3">Uncharacterized protein</fullName>
    </submittedName>
</protein>
<sequence>MRRRGKVKNSKEIHQIYIGPVHPQTNECLKSPPLTIKNLHHKQNEQNQLQPHQLGYPRNQFSPAEADENYYYDTAIQEVPYSGRQHVSRTITMSSQSHPIPSLRRTQPCLRSQPPLSPSPPPRLVTISEKEFSAEITDSNEMISNNNFAKLNIYGNPAVRNVSACNTTSSDDVVQKKKSVRNIIEFENDALKKIGRKEKVILLNLRSHSTYLFI</sequence>
<proteinExistence type="predicted"/>
<accession>A0A183HPL1</accession>
<gene>
    <name evidence="1" type="ORF">OFLC_LOCUS9424</name>
</gene>
<evidence type="ECO:0000313" key="2">
    <source>
        <dbReference type="Proteomes" id="UP000267606"/>
    </source>
</evidence>
<reference evidence="1 2" key="2">
    <citation type="submission" date="2018-11" db="EMBL/GenBank/DDBJ databases">
        <authorList>
            <consortium name="Pathogen Informatics"/>
        </authorList>
    </citation>
    <scope>NUCLEOTIDE SEQUENCE [LARGE SCALE GENOMIC DNA]</scope>
</reference>
<dbReference type="STRING" id="387005.A0A183HPL1"/>
<reference evidence="3" key="1">
    <citation type="submission" date="2016-06" db="UniProtKB">
        <authorList>
            <consortium name="WormBaseParasite"/>
        </authorList>
    </citation>
    <scope>IDENTIFICATION</scope>
</reference>
<dbReference type="Proteomes" id="UP000267606">
    <property type="component" value="Unassembled WGS sequence"/>
</dbReference>
<evidence type="ECO:0000313" key="3">
    <source>
        <dbReference type="WBParaSite" id="OFLC_0000942201-mRNA-1"/>
    </source>
</evidence>
<name>A0A183HPL1_9BILA</name>
<evidence type="ECO:0000313" key="1">
    <source>
        <dbReference type="EMBL" id="VDO60473.1"/>
    </source>
</evidence>
<keyword evidence="2" id="KW-1185">Reference proteome</keyword>
<dbReference type="AlphaFoldDB" id="A0A183HPL1"/>
<dbReference type="EMBL" id="UZAJ01011528">
    <property type="protein sequence ID" value="VDO60473.1"/>
    <property type="molecule type" value="Genomic_DNA"/>
</dbReference>